<feature type="transmembrane region" description="Helical" evidence="1">
    <location>
        <begin position="12"/>
        <end position="30"/>
    </location>
</feature>
<keyword evidence="1" id="KW-0812">Transmembrane</keyword>
<evidence type="ECO:0000256" key="1">
    <source>
        <dbReference type="SAM" id="Phobius"/>
    </source>
</evidence>
<accession>A0AA96WJB5</accession>
<evidence type="ECO:0000313" key="2">
    <source>
        <dbReference type="EMBL" id="WNZ26443.1"/>
    </source>
</evidence>
<organism evidence="2">
    <name type="scientific">Leptolyngbya sp. NK1-12</name>
    <dbReference type="NCBI Taxonomy" id="2547451"/>
    <lineage>
        <taxon>Bacteria</taxon>
        <taxon>Bacillati</taxon>
        <taxon>Cyanobacteriota</taxon>
        <taxon>Cyanophyceae</taxon>
        <taxon>Leptolyngbyales</taxon>
        <taxon>Leptolyngbyaceae</taxon>
        <taxon>Leptolyngbya group</taxon>
        <taxon>Leptolyngbya</taxon>
    </lineage>
</organism>
<dbReference type="AlphaFoldDB" id="A0AA96WJB5"/>
<reference evidence="2" key="1">
    <citation type="submission" date="2020-05" db="EMBL/GenBank/DDBJ databases">
        <authorList>
            <person name="Zhu T."/>
            <person name="Keshari N."/>
            <person name="Lu X."/>
        </authorList>
    </citation>
    <scope>NUCLEOTIDE SEQUENCE</scope>
    <source>
        <strain evidence="2">NK1-12</strain>
    </source>
</reference>
<proteinExistence type="predicted"/>
<sequence>MKGLKRKWQQLLITGLLILAGIAAVGWLQWLQLGKLQASSQTASAEQILRDVEAEKVRLALLQQAPTFGFDNLIADWTFLSFLQYFGDEPARQKTDYSLSPNFFDVILKRDPYFLQAYTFLSTSASLYAGLPERSTSIMKTALQSLKPNVPPDAYIAWRQLGIDQLLFLGDSEAARQSFLTAAQWAAQSSFPGSQEVARSSQQTADFLASNPSSKTAQVAAWVMVLSNAPDERTRKTAVQKIEALGGKVIENPDGTVGIERPAQD</sequence>
<keyword evidence="1" id="KW-1133">Transmembrane helix</keyword>
<gene>
    <name evidence="2" type="ORF">HJG54_05285</name>
</gene>
<keyword evidence="1" id="KW-0472">Membrane</keyword>
<protein>
    <submittedName>
        <fullName evidence="2">Uncharacterized protein</fullName>
    </submittedName>
</protein>
<dbReference type="EMBL" id="CP053586">
    <property type="protein sequence ID" value="WNZ26443.1"/>
    <property type="molecule type" value="Genomic_DNA"/>
</dbReference>
<name>A0AA96WJB5_9CYAN</name>